<evidence type="ECO:0000313" key="12">
    <source>
        <dbReference type="Proteomes" id="UP000642910"/>
    </source>
</evidence>
<comment type="caution">
    <text evidence="11">The sequence shown here is derived from an EMBL/GenBank/DDBJ whole genome shotgun (WGS) entry which is preliminary data.</text>
</comment>
<dbReference type="RefSeq" id="WP_195867842.1">
    <property type="nucleotide sequence ID" value="NZ_JADPKZ010000042.1"/>
</dbReference>
<evidence type="ECO:0000256" key="2">
    <source>
        <dbReference type="ARBA" id="ARBA00007886"/>
    </source>
</evidence>
<evidence type="ECO:0000259" key="10">
    <source>
        <dbReference type="Pfam" id="PF25198"/>
    </source>
</evidence>
<reference evidence="11 12" key="1">
    <citation type="submission" date="2020-11" db="EMBL/GenBank/DDBJ databases">
        <title>Genomic insight of Alicyclobacillus mali FL 18 reveals a new arsenic-resistant strain, with potential in environmental biotechnology.</title>
        <authorList>
            <person name="Fiorentino G."/>
            <person name="Gallo G."/>
            <person name="Aulitto M."/>
        </authorList>
    </citation>
    <scope>NUCLEOTIDE SEQUENCE [LARGE SCALE GENOMIC DNA]</scope>
    <source>
        <strain evidence="11 12">FL 18</strain>
    </source>
</reference>
<sequence>MKRYWLVVLVMAVTCMVTSCGDYSEVEDLAVVVGMSMDETSNHHLRVTCDIMRSSESGSDSTSANQNQDMLVTGEGLSMASALENIQKKLDKRIYLSHNTLVVLSDKVISDRFASMLDELERNRELRLNQMLVVVRGDADQIWTISNRSETPLAITIRQAIQNWEACTDAFRAEQFRMLRDWNAPYGVAHLPWLDPQAANWVAGLAFVDPRGGIAWWSICPPRDNGALWLLGDTRNLVQKIVFQDPFRGKEGQVCIRWVHTHTSLGFRYHKNKLCVTVNWWGNGYIEAMSPGHVADRTTFKVLEDQAGRDIQRDIHQCITRMRSADVNLWRMSLYRTAPQLFRILERKDPSWWKTCDVSYVIHPHIVHSGLSTRSPG</sequence>
<gene>
    <name evidence="11" type="ORF">IW967_10620</name>
</gene>
<dbReference type="Pfam" id="PF25198">
    <property type="entry name" value="Spore_GerAC_N"/>
    <property type="match status" value="1"/>
</dbReference>
<dbReference type="PROSITE" id="PS51257">
    <property type="entry name" value="PROKAR_LIPOPROTEIN"/>
    <property type="match status" value="1"/>
</dbReference>
<evidence type="ECO:0000256" key="3">
    <source>
        <dbReference type="ARBA" id="ARBA00022544"/>
    </source>
</evidence>
<comment type="subcellular location">
    <subcellularLocation>
        <location evidence="1">Membrane</location>
        <topology evidence="1">Lipid-anchor</topology>
    </subcellularLocation>
</comment>
<dbReference type="PANTHER" id="PTHR35789">
    <property type="entry name" value="SPORE GERMINATION PROTEIN B3"/>
    <property type="match status" value="1"/>
</dbReference>
<dbReference type="PANTHER" id="PTHR35789:SF1">
    <property type="entry name" value="SPORE GERMINATION PROTEIN B3"/>
    <property type="match status" value="1"/>
</dbReference>
<name>A0ABS0F4T1_9BACL</name>
<organism evidence="11 12">
    <name type="scientific">Alicyclobacillus mali</name>
    <name type="common">ex Roth et al. 2021</name>
    <dbReference type="NCBI Taxonomy" id="1123961"/>
    <lineage>
        <taxon>Bacteria</taxon>
        <taxon>Bacillati</taxon>
        <taxon>Bacillota</taxon>
        <taxon>Bacilli</taxon>
        <taxon>Bacillales</taxon>
        <taxon>Alicyclobacillaceae</taxon>
        <taxon>Alicyclobacillus</taxon>
    </lineage>
</organism>
<dbReference type="InterPro" id="IPR038501">
    <property type="entry name" value="Spore_GerAC_C_sf"/>
</dbReference>
<evidence type="ECO:0000256" key="8">
    <source>
        <dbReference type="SAM" id="SignalP"/>
    </source>
</evidence>
<evidence type="ECO:0000256" key="1">
    <source>
        <dbReference type="ARBA" id="ARBA00004635"/>
    </source>
</evidence>
<keyword evidence="4 8" id="KW-0732">Signal</keyword>
<accession>A0ABS0F4T1</accession>
<keyword evidence="3" id="KW-0309">Germination</keyword>
<evidence type="ECO:0000256" key="7">
    <source>
        <dbReference type="ARBA" id="ARBA00023288"/>
    </source>
</evidence>
<dbReference type="EMBL" id="JADPKZ010000042">
    <property type="protein sequence ID" value="MBF8378310.1"/>
    <property type="molecule type" value="Genomic_DNA"/>
</dbReference>
<comment type="similarity">
    <text evidence="2">Belongs to the GerABKC lipoprotein family.</text>
</comment>
<dbReference type="Proteomes" id="UP000642910">
    <property type="component" value="Unassembled WGS sequence"/>
</dbReference>
<evidence type="ECO:0000256" key="6">
    <source>
        <dbReference type="ARBA" id="ARBA00023139"/>
    </source>
</evidence>
<feature type="chain" id="PRO_5045049615" description="Germination protein, Ger(X)C family" evidence="8">
    <location>
        <begin position="20"/>
        <end position="377"/>
    </location>
</feature>
<evidence type="ECO:0000313" key="11">
    <source>
        <dbReference type="EMBL" id="MBF8378310.1"/>
    </source>
</evidence>
<feature type="domain" description="Spore germination GerAC-like C-terminal" evidence="9">
    <location>
        <begin position="226"/>
        <end position="368"/>
    </location>
</feature>
<proteinExistence type="inferred from homology"/>
<evidence type="ECO:0000256" key="5">
    <source>
        <dbReference type="ARBA" id="ARBA00023136"/>
    </source>
</evidence>
<dbReference type="InterPro" id="IPR046953">
    <property type="entry name" value="Spore_GerAC-like_C"/>
</dbReference>
<dbReference type="Gene3D" id="3.30.300.210">
    <property type="entry name" value="Nutrient germinant receptor protein C, domain 3"/>
    <property type="match status" value="1"/>
</dbReference>
<evidence type="ECO:0008006" key="13">
    <source>
        <dbReference type="Google" id="ProtNLM"/>
    </source>
</evidence>
<feature type="signal peptide" evidence="8">
    <location>
        <begin position="1"/>
        <end position="19"/>
    </location>
</feature>
<keyword evidence="7" id="KW-0449">Lipoprotein</keyword>
<dbReference type="InterPro" id="IPR008844">
    <property type="entry name" value="Spore_GerAC-like"/>
</dbReference>
<keyword evidence="5" id="KW-0472">Membrane</keyword>
<keyword evidence="6" id="KW-0564">Palmitate</keyword>
<dbReference type="InterPro" id="IPR057336">
    <property type="entry name" value="GerAC_N"/>
</dbReference>
<evidence type="ECO:0000259" key="9">
    <source>
        <dbReference type="Pfam" id="PF05504"/>
    </source>
</evidence>
<dbReference type="Pfam" id="PF05504">
    <property type="entry name" value="Spore_GerAC"/>
    <property type="match status" value="1"/>
</dbReference>
<feature type="domain" description="Spore germination protein N-terminal" evidence="10">
    <location>
        <begin position="22"/>
        <end position="194"/>
    </location>
</feature>
<protein>
    <recommendedName>
        <fullName evidence="13">Germination protein, Ger(X)C family</fullName>
    </recommendedName>
</protein>
<keyword evidence="12" id="KW-1185">Reference proteome</keyword>
<evidence type="ECO:0000256" key="4">
    <source>
        <dbReference type="ARBA" id="ARBA00022729"/>
    </source>
</evidence>